<proteinExistence type="predicted"/>
<accession>A0AA89BPB6</accession>
<feature type="region of interest" description="Disordered" evidence="1">
    <location>
        <begin position="259"/>
        <end position="296"/>
    </location>
</feature>
<feature type="compositionally biased region" description="Basic and acidic residues" evidence="1">
    <location>
        <begin position="259"/>
        <end position="283"/>
    </location>
</feature>
<name>A0AA89BPB6_PINIB</name>
<organism evidence="2 3">
    <name type="scientific">Pinctada imbricata</name>
    <name type="common">Atlantic pearl-oyster</name>
    <name type="synonym">Pinctada martensii</name>
    <dbReference type="NCBI Taxonomy" id="66713"/>
    <lineage>
        <taxon>Eukaryota</taxon>
        <taxon>Metazoa</taxon>
        <taxon>Spiralia</taxon>
        <taxon>Lophotrochozoa</taxon>
        <taxon>Mollusca</taxon>
        <taxon>Bivalvia</taxon>
        <taxon>Autobranchia</taxon>
        <taxon>Pteriomorphia</taxon>
        <taxon>Pterioida</taxon>
        <taxon>Pterioidea</taxon>
        <taxon>Pteriidae</taxon>
        <taxon>Pinctada</taxon>
    </lineage>
</organism>
<protein>
    <submittedName>
        <fullName evidence="2">Uncharacterized protein</fullName>
    </submittedName>
</protein>
<reference evidence="2" key="1">
    <citation type="submission" date="2019-08" db="EMBL/GenBank/DDBJ databases">
        <title>The improved chromosome-level genome for the pearl oyster Pinctada fucata martensii using PacBio sequencing and Hi-C.</title>
        <authorList>
            <person name="Zheng Z."/>
        </authorList>
    </citation>
    <scope>NUCLEOTIDE SEQUENCE</scope>
    <source>
        <strain evidence="2">ZZ-2019</strain>
        <tissue evidence="2">Adductor muscle</tissue>
    </source>
</reference>
<evidence type="ECO:0000313" key="3">
    <source>
        <dbReference type="Proteomes" id="UP001186944"/>
    </source>
</evidence>
<sequence length="535" mass="58777">MPSKLVLIPFEQNKKHSEQRYIPDYSNVYGITDSNSSQSQITQTTAYQPGSTAGTLTYSDAGHYRHYVLQLQLTSKHIVYLINLDGVGYLPSNDVSSFFWDTDILGSMIQRSDLDIQCVKVSPLEQPALFDELQKYRDKRQEADLKLYEINSLPIILEEFGSESLPYGAELNSNIIQLIETFDPEDPYWKGEVSIEQSDEAPGDQLEDLPAADMQLMLQTMQIRRKRILQLMLSGETSDKHVDDLQSIDKMIEKLKDRIKEVQKSQEEPSETKPEMKAERFEDAESTSVATNIATVSPTKQKPIATVASMQSTNVGAPLPSTQTQFTNNQSAFNPASLLGMNLNQSDSSNMFGLNQSGLLLDPTNIMNVSQTPMTSETAASNTLNLSQMNLAYQNLLLSQAVLASQSTTPSNTNSGLNPDLLNLMQASLMNPLLAQGLTGSMSGMGDVNPQPQGLGRGQNLRMASPLNVRMPTPPPESTQNTAGCIPDMIQGAQNTSATANPNNLGILPGLMPLFQRMTLGGTTMNNDQKPKNNN</sequence>
<keyword evidence="3" id="KW-1185">Reference proteome</keyword>
<dbReference type="EMBL" id="VSWD01000011">
    <property type="protein sequence ID" value="KAK3088903.1"/>
    <property type="molecule type" value="Genomic_DNA"/>
</dbReference>
<feature type="compositionally biased region" description="Polar residues" evidence="1">
    <location>
        <begin position="286"/>
        <end position="296"/>
    </location>
</feature>
<dbReference type="AlphaFoldDB" id="A0AA89BPB6"/>
<evidence type="ECO:0000256" key="1">
    <source>
        <dbReference type="SAM" id="MobiDB-lite"/>
    </source>
</evidence>
<dbReference type="Proteomes" id="UP001186944">
    <property type="component" value="Unassembled WGS sequence"/>
</dbReference>
<evidence type="ECO:0000313" key="2">
    <source>
        <dbReference type="EMBL" id="KAK3088903.1"/>
    </source>
</evidence>
<comment type="caution">
    <text evidence="2">The sequence shown here is derived from an EMBL/GenBank/DDBJ whole genome shotgun (WGS) entry which is preliminary data.</text>
</comment>
<gene>
    <name evidence="2" type="ORF">FSP39_025245</name>
</gene>